<dbReference type="EMBL" id="CP022605">
    <property type="protein sequence ID" value="ASV88461.1"/>
    <property type="molecule type" value="Genomic_DNA"/>
</dbReference>
<gene>
    <name evidence="1" type="ORF">CES85_3039</name>
</gene>
<sequence length="48" mass="5610">MEDADRPKPEANNFVDEIIEVRIGVRVLNSMRELGRPELMRTWEIGRA</sequence>
<dbReference type="AlphaFoldDB" id="A0A248UPY7"/>
<evidence type="ECO:0000313" key="2">
    <source>
        <dbReference type="Proteomes" id="UP000215256"/>
    </source>
</evidence>
<proteinExistence type="predicted"/>
<protein>
    <submittedName>
        <fullName evidence="1">Uncharacterized protein</fullName>
    </submittedName>
</protein>
<organism evidence="1 2">
    <name type="scientific">Ochrobactrum quorumnocens</name>
    <dbReference type="NCBI Taxonomy" id="271865"/>
    <lineage>
        <taxon>Bacteria</taxon>
        <taxon>Pseudomonadati</taxon>
        <taxon>Pseudomonadota</taxon>
        <taxon>Alphaproteobacteria</taxon>
        <taxon>Hyphomicrobiales</taxon>
        <taxon>Brucellaceae</taxon>
        <taxon>Brucella/Ochrobactrum group</taxon>
        <taxon>Ochrobactrum</taxon>
    </lineage>
</organism>
<keyword evidence="1" id="KW-0614">Plasmid</keyword>
<dbReference type="KEGG" id="och:CES85_3039"/>
<geneLocation type="plasmid" evidence="1 2">
    <name>unnamed1</name>
</geneLocation>
<reference evidence="1 2" key="1">
    <citation type="submission" date="2017-07" db="EMBL/GenBank/DDBJ databases">
        <title>Phylogenetic study on the rhizospheric bacterium Ochrobactrum sp. A44.</title>
        <authorList>
            <person name="Krzyzanowska D.M."/>
            <person name="Ossowicki A."/>
            <person name="Rajewska M."/>
            <person name="Maciag T."/>
            <person name="Kaczynski Z."/>
            <person name="Czerwicka M."/>
            <person name="Jafra S."/>
        </authorList>
    </citation>
    <scope>NUCLEOTIDE SEQUENCE [LARGE SCALE GENOMIC DNA]</scope>
    <source>
        <strain evidence="1 2">A44</strain>
        <plasmid evidence="1 2">unnamed1</plasmid>
    </source>
</reference>
<evidence type="ECO:0000313" key="1">
    <source>
        <dbReference type="EMBL" id="ASV88461.1"/>
    </source>
</evidence>
<name>A0A248UPY7_9HYPH</name>
<dbReference type="Proteomes" id="UP000215256">
    <property type="component" value="Plasmid unnamed1"/>
</dbReference>
<accession>A0A248UPY7</accession>